<evidence type="ECO:0000256" key="5">
    <source>
        <dbReference type="ARBA" id="ARBA00023242"/>
    </source>
</evidence>
<gene>
    <name evidence="6" type="ORF">PSYICH_LOCUS7700</name>
</gene>
<evidence type="ECO:0000256" key="1">
    <source>
        <dbReference type="ARBA" id="ARBA00004123"/>
    </source>
</evidence>
<name>A0A9P0CX23_9CUCU</name>
<dbReference type="PANTHER" id="PTHR46481:SF10">
    <property type="entry name" value="ZINC FINGER BED DOMAIN-CONTAINING PROTEIN 39"/>
    <property type="match status" value="1"/>
</dbReference>
<evidence type="ECO:0000313" key="6">
    <source>
        <dbReference type="EMBL" id="CAH1105851.1"/>
    </source>
</evidence>
<dbReference type="OrthoDB" id="10060245at2759"/>
<keyword evidence="3" id="KW-0863">Zinc-finger</keyword>
<evidence type="ECO:0000256" key="3">
    <source>
        <dbReference type="ARBA" id="ARBA00022771"/>
    </source>
</evidence>
<proteinExistence type="predicted"/>
<evidence type="ECO:0000256" key="2">
    <source>
        <dbReference type="ARBA" id="ARBA00022723"/>
    </source>
</evidence>
<sequence>MDLFTKYMQPFTIVENQGFRNFVQMLNPSYQLPSRSRKYVFHFVNEDFPEKSVLLECCSFPEAHTSTNLAAELNRIVTMWGLESKILLAVSDNAANIKKAIKEDLGWKHFGCYAHTINLILQDGIKVVSPIVTKVRTLLAHFKRSTNASNKLMEVQRQAGKEPKILIQDVVTRWNYTFYMLDRILELEEEVRTIMALLNMNNLPSISVEEWGLLQ</sequence>
<evidence type="ECO:0000313" key="7">
    <source>
        <dbReference type="Proteomes" id="UP001153636"/>
    </source>
</evidence>
<dbReference type="InterPro" id="IPR012337">
    <property type="entry name" value="RNaseH-like_sf"/>
</dbReference>
<dbReference type="Proteomes" id="UP001153636">
    <property type="component" value="Chromosome 2"/>
</dbReference>
<protein>
    <submittedName>
        <fullName evidence="6">Uncharacterized protein</fullName>
    </submittedName>
</protein>
<dbReference type="SUPFAM" id="SSF53098">
    <property type="entry name" value="Ribonuclease H-like"/>
    <property type="match status" value="1"/>
</dbReference>
<dbReference type="PANTHER" id="PTHR46481">
    <property type="entry name" value="ZINC FINGER BED DOMAIN-CONTAINING PROTEIN 4"/>
    <property type="match status" value="1"/>
</dbReference>
<evidence type="ECO:0000256" key="4">
    <source>
        <dbReference type="ARBA" id="ARBA00022833"/>
    </source>
</evidence>
<accession>A0A9P0CX23</accession>
<keyword evidence="5" id="KW-0539">Nucleus</keyword>
<dbReference type="AlphaFoldDB" id="A0A9P0CX23"/>
<reference evidence="6" key="1">
    <citation type="submission" date="2022-01" db="EMBL/GenBank/DDBJ databases">
        <authorList>
            <person name="King R."/>
        </authorList>
    </citation>
    <scope>NUCLEOTIDE SEQUENCE</scope>
</reference>
<dbReference type="SUPFAM" id="SSF140996">
    <property type="entry name" value="Hermes dimerisation domain"/>
    <property type="match status" value="1"/>
</dbReference>
<keyword evidence="2" id="KW-0479">Metal-binding</keyword>
<keyword evidence="4" id="KW-0862">Zinc</keyword>
<comment type="subcellular location">
    <subcellularLocation>
        <location evidence="1">Nucleus</location>
    </subcellularLocation>
</comment>
<organism evidence="6 7">
    <name type="scientific">Psylliodes chrysocephalus</name>
    <dbReference type="NCBI Taxonomy" id="3402493"/>
    <lineage>
        <taxon>Eukaryota</taxon>
        <taxon>Metazoa</taxon>
        <taxon>Ecdysozoa</taxon>
        <taxon>Arthropoda</taxon>
        <taxon>Hexapoda</taxon>
        <taxon>Insecta</taxon>
        <taxon>Pterygota</taxon>
        <taxon>Neoptera</taxon>
        <taxon>Endopterygota</taxon>
        <taxon>Coleoptera</taxon>
        <taxon>Polyphaga</taxon>
        <taxon>Cucujiformia</taxon>
        <taxon>Chrysomeloidea</taxon>
        <taxon>Chrysomelidae</taxon>
        <taxon>Galerucinae</taxon>
        <taxon>Alticini</taxon>
        <taxon>Psylliodes</taxon>
    </lineage>
</organism>
<keyword evidence="7" id="KW-1185">Reference proteome</keyword>
<dbReference type="InterPro" id="IPR052035">
    <property type="entry name" value="ZnF_BED_domain_contain"/>
</dbReference>
<dbReference type="EMBL" id="OV651814">
    <property type="protein sequence ID" value="CAH1105851.1"/>
    <property type="molecule type" value="Genomic_DNA"/>
</dbReference>